<evidence type="ECO:0000256" key="1">
    <source>
        <dbReference type="ARBA" id="ARBA00004571"/>
    </source>
</evidence>
<evidence type="ECO:0000256" key="6">
    <source>
        <dbReference type="ARBA" id="ARBA00022692"/>
    </source>
</evidence>
<dbReference type="InterPro" id="IPR012910">
    <property type="entry name" value="Plug_dom"/>
</dbReference>
<evidence type="ECO:0000256" key="3">
    <source>
        <dbReference type="ARBA" id="ARBA00022448"/>
    </source>
</evidence>
<dbReference type="CDD" id="cd01347">
    <property type="entry name" value="ligand_gated_channel"/>
    <property type="match status" value="1"/>
</dbReference>
<feature type="domain" description="TonB-dependent receptor plug" evidence="18">
    <location>
        <begin position="60"/>
        <end position="158"/>
    </location>
</feature>
<feature type="domain" description="TonB-dependent receptor-like beta-barrel" evidence="17">
    <location>
        <begin position="232"/>
        <end position="688"/>
    </location>
</feature>
<dbReference type="InterPro" id="IPR039426">
    <property type="entry name" value="TonB-dep_rcpt-like"/>
</dbReference>
<dbReference type="InterPro" id="IPR000531">
    <property type="entry name" value="Beta-barrel_TonB"/>
</dbReference>
<keyword evidence="3 14" id="KW-0813">Transport</keyword>
<feature type="chain" id="PRO_5045387098" evidence="16">
    <location>
        <begin position="28"/>
        <end position="719"/>
    </location>
</feature>
<dbReference type="EMBL" id="CP059693">
    <property type="protein sequence ID" value="WDE10244.1"/>
    <property type="molecule type" value="Genomic_DNA"/>
</dbReference>
<evidence type="ECO:0000256" key="15">
    <source>
        <dbReference type="RuleBase" id="RU003357"/>
    </source>
</evidence>
<dbReference type="PANTHER" id="PTHR32552">
    <property type="entry name" value="FERRICHROME IRON RECEPTOR-RELATED"/>
    <property type="match status" value="1"/>
</dbReference>
<evidence type="ECO:0000259" key="17">
    <source>
        <dbReference type="Pfam" id="PF00593"/>
    </source>
</evidence>
<dbReference type="RefSeq" id="WP_274050268.1">
    <property type="nucleotide sequence ID" value="NZ_CP059693.1"/>
</dbReference>
<gene>
    <name evidence="19" type="ORF">H3N35_18430</name>
</gene>
<evidence type="ECO:0000256" key="13">
    <source>
        <dbReference type="ARBA" id="ARBA00023237"/>
    </source>
</evidence>
<dbReference type="Gene3D" id="2.170.130.10">
    <property type="entry name" value="TonB-dependent receptor, plug domain"/>
    <property type="match status" value="1"/>
</dbReference>
<dbReference type="InterPro" id="IPR037066">
    <property type="entry name" value="Plug_dom_sf"/>
</dbReference>
<evidence type="ECO:0000313" key="20">
    <source>
        <dbReference type="Proteomes" id="UP001215231"/>
    </source>
</evidence>
<dbReference type="Gene3D" id="2.40.170.20">
    <property type="entry name" value="TonB-dependent receptor, beta-barrel domain"/>
    <property type="match status" value="1"/>
</dbReference>
<dbReference type="Pfam" id="PF07715">
    <property type="entry name" value="Plug"/>
    <property type="match status" value="1"/>
</dbReference>
<name>A0ABY7V9F8_9GAMM</name>
<evidence type="ECO:0000256" key="11">
    <source>
        <dbReference type="ARBA" id="ARBA00023136"/>
    </source>
</evidence>
<evidence type="ECO:0000313" key="19">
    <source>
        <dbReference type="EMBL" id="WDE10244.1"/>
    </source>
</evidence>
<evidence type="ECO:0000256" key="9">
    <source>
        <dbReference type="ARBA" id="ARBA00023065"/>
    </source>
</evidence>
<accession>A0ABY7V9F8</accession>
<keyword evidence="20" id="KW-1185">Reference proteome</keyword>
<protein>
    <submittedName>
        <fullName evidence="19">TonB-dependent siderophore receptor</fullName>
    </submittedName>
</protein>
<evidence type="ECO:0000259" key="18">
    <source>
        <dbReference type="Pfam" id="PF07715"/>
    </source>
</evidence>
<evidence type="ECO:0000256" key="10">
    <source>
        <dbReference type="ARBA" id="ARBA00023077"/>
    </source>
</evidence>
<sequence>MKQATLKPLSIITSVIVQGLVCTYALAAEVTNLNEEEIERIEVIGKLSLYSAVKTNTPIVETARSISVETQQNIIDKGALRLDDTFTYSAGVTGQTYGFSTRGDWVKVRGLDVPQYQDSLQSLFGNYNNTRPDVYTLEQVEILKGPASVLYGKGSPGGLVNAVSKRPKDESKHEVVASMGNFSRKQFAFDSTGAIDSDHTFLYRMVGVYRDSDTQVDFVDDNTFVIAPSLTWRPNDDSEISLLLNYTETESDTGAQFLPISGTLTPAPNGNYIPASRYTGESDFNKYDAETLSVTLVADYDLSEDWTVSVNSRYTDASADYQQAWTSFIGGDRYVYNADGSLYKDGTVPRTFYRKDATSDQAAIDIRLIGEIQSGDWQHALLMGTQYQDVTTDSDGYFAWAVGFDAATRGPDATFGDTYWLNLFDPEQGNQPPEALLDSLYSDNPKTKSKDLGIYLTDQISYDNWILTLGLRYDDSESKTLSARQKDDATSFSGGLLYAFDSGISPYVSFAESFDPVIGNNGHPADPQPLKPMEGEQWEFGVKYQPTAFPALMTLAYFDIEQSNLPDPLTNPGENWKQQSGVTTVTGFEFEAVGAIGDFTYEVNASRLNTDSPEGFQLASVPKNQASTWITYRPTNQLLGFKSGLGIRYTGESYGGADTIKTPSYTLYDLMLGYSLDQWDLSVNVQNLFDKDYQASCLYRGDCFPGNQRTLVGRVRYVF</sequence>
<keyword evidence="7 16" id="KW-0732">Signal</keyword>
<dbReference type="SUPFAM" id="SSF56935">
    <property type="entry name" value="Porins"/>
    <property type="match status" value="1"/>
</dbReference>
<keyword evidence="10 15" id="KW-0798">TonB box</keyword>
<dbReference type="Proteomes" id="UP001215231">
    <property type="component" value="Chromosome"/>
</dbReference>
<proteinExistence type="inferred from homology"/>
<keyword evidence="12 19" id="KW-0675">Receptor</keyword>
<dbReference type="InterPro" id="IPR036942">
    <property type="entry name" value="Beta-barrel_TonB_sf"/>
</dbReference>
<evidence type="ECO:0000256" key="14">
    <source>
        <dbReference type="PROSITE-ProRule" id="PRU01360"/>
    </source>
</evidence>
<keyword evidence="9" id="KW-0406">Ion transport</keyword>
<keyword evidence="8" id="KW-0408">Iron</keyword>
<evidence type="ECO:0000256" key="4">
    <source>
        <dbReference type="ARBA" id="ARBA00022452"/>
    </source>
</evidence>
<comment type="subcellular location">
    <subcellularLocation>
        <location evidence="1 14">Cell outer membrane</location>
        <topology evidence="1 14">Multi-pass membrane protein</topology>
    </subcellularLocation>
</comment>
<reference evidence="19 20" key="1">
    <citation type="journal article" date="2022" name="Mar. Drugs">
        <title>Bioassay-Guided Fractionation Leads to the Detection of Cholic Acid Generated by the Rare Thalassomonas sp.</title>
        <authorList>
            <person name="Pheiffer F."/>
            <person name="Schneider Y.K."/>
            <person name="Hansen E.H."/>
            <person name="Andersen J.H."/>
            <person name="Isaksson J."/>
            <person name="Busche T."/>
            <person name="R C."/>
            <person name="Kalinowski J."/>
            <person name="Zyl L.V."/>
            <person name="Trindade M."/>
        </authorList>
    </citation>
    <scope>NUCLEOTIDE SEQUENCE [LARGE SCALE GENOMIC DNA]</scope>
    <source>
        <strain evidence="19 20">A5K-61T</strain>
    </source>
</reference>
<evidence type="ECO:0000256" key="12">
    <source>
        <dbReference type="ARBA" id="ARBA00023170"/>
    </source>
</evidence>
<evidence type="ECO:0000256" key="2">
    <source>
        <dbReference type="ARBA" id="ARBA00009810"/>
    </source>
</evidence>
<keyword evidence="13 14" id="KW-0998">Cell outer membrane</keyword>
<keyword evidence="6 14" id="KW-0812">Transmembrane</keyword>
<dbReference type="PANTHER" id="PTHR32552:SF68">
    <property type="entry name" value="FERRICHROME OUTER MEMBRANE TRANSPORTER_PHAGE RECEPTOR"/>
    <property type="match status" value="1"/>
</dbReference>
<feature type="signal peptide" evidence="16">
    <location>
        <begin position="1"/>
        <end position="27"/>
    </location>
</feature>
<dbReference type="NCBIfam" id="TIGR01783">
    <property type="entry name" value="TonB-siderophor"/>
    <property type="match status" value="1"/>
</dbReference>
<evidence type="ECO:0000256" key="7">
    <source>
        <dbReference type="ARBA" id="ARBA00022729"/>
    </source>
</evidence>
<dbReference type="Pfam" id="PF00593">
    <property type="entry name" value="TonB_dep_Rec_b-barrel"/>
    <property type="match status" value="1"/>
</dbReference>
<comment type="similarity">
    <text evidence="2 14 15">Belongs to the TonB-dependent receptor family.</text>
</comment>
<evidence type="ECO:0000256" key="5">
    <source>
        <dbReference type="ARBA" id="ARBA00022496"/>
    </source>
</evidence>
<organism evidence="19 20">
    <name type="scientific">Thalassomonas haliotis</name>
    <dbReference type="NCBI Taxonomy" id="485448"/>
    <lineage>
        <taxon>Bacteria</taxon>
        <taxon>Pseudomonadati</taxon>
        <taxon>Pseudomonadota</taxon>
        <taxon>Gammaproteobacteria</taxon>
        <taxon>Alteromonadales</taxon>
        <taxon>Colwelliaceae</taxon>
        <taxon>Thalassomonas</taxon>
    </lineage>
</organism>
<keyword evidence="4 14" id="KW-1134">Transmembrane beta strand</keyword>
<evidence type="ECO:0000256" key="16">
    <source>
        <dbReference type="SAM" id="SignalP"/>
    </source>
</evidence>
<keyword evidence="5" id="KW-0410">Iron transport</keyword>
<dbReference type="PROSITE" id="PS52016">
    <property type="entry name" value="TONB_DEPENDENT_REC_3"/>
    <property type="match status" value="1"/>
</dbReference>
<dbReference type="InterPro" id="IPR010105">
    <property type="entry name" value="TonB_sidphr_rcpt"/>
</dbReference>
<keyword evidence="11 14" id="KW-0472">Membrane</keyword>
<evidence type="ECO:0000256" key="8">
    <source>
        <dbReference type="ARBA" id="ARBA00023004"/>
    </source>
</evidence>